<gene>
    <name evidence="3" type="ORF">MBORA_10910</name>
</gene>
<accession>A0A166AZB3</accession>
<evidence type="ECO:0000259" key="2">
    <source>
        <dbReference type="SMART" id="SM00634"/>
    </source>
</evidence>
<dbReference type="Proteomes" id="UP000077428">
    <property type="component" value="Unassembled WGS sequence"/>
</dbReference>
<dbReference type="InterPro" id="IPR003344">
    <property type="entry name" value="Big_1_dom"/>
</dbReference>
<evidence type="ECO:0000256" key="1">
    <source>
        <dbReference type="ARBA" id="ARBA00010116"/>
    </source>
</evidence>
<proteinExistence type="inferred from homology"/>
<dbReference type="STRING" id="66851.MBORA_10910"/>
<comment type="caution">
    <text evidence="3">The sequence shown here is derived from an EMBL/GenBank/DDBJ whole genome shotgun (WGS) entry which is preliminary data.</text>
</comment>
<dbReference type="InterPro" id="IPR006626">
    <property type="entry name" value="PbH1"/>
</dbReference>
<comment type="similarity">
    <text evidence="1">Belongs to the intimin/invasin family.</text>
</comment>
<organism evidence="3 4">
    <name type="scientific">Methanobrevibacter oralis</name>
    <dbReference type="NCBI Taxonomy" id="66851"/>
    <lineage>
        <taxon>Archaea</taxon>
        <taxon>Methanobacteriati</taxon>
        <taxon>Methanobacteriota</taxon>
        <taxon>Methanomada group</taxon>
        <taxon>Methanobacteria</taxon>
        <taxon>Methanobacteriales</taxon>
        <taxon>Methanobacteriaceae</taxon>
        <taxon>Methanobrevibacter</taxon>
    </lineage>
</organism>
<keyword evidence="4" id="KW-1185">Reference proteome</keyword>
<dbReference type="SMART" id="SM00634">
    <property type="entry name" value="BID_1"/>
    <property type="match status" value="2"/>
</dbReference>
<dbReference type="InterPro" id="IPR008964">
    <property type="entry name" value="Invasin/intimin_cell_adhesion"/>
</dbReference>
<dbReference type="Pfam" id="PF16640">
    <property type="entry name" value="Big_3_5"/>
    <property type="match status" value="2"/>
</dbReference>
<dbReference type="InterPro" id="IPR011050">
    <property type="entry name" value="Pectin_lyase_fold/virulence"/>
</dbReference>
<dbReference type="EMBL" id="LWMU01000066">
    <property type="protein sequence ID" value="KZX12663.1"/>
    <property type="molecule type" value="Genomic_DNA"/>
</dbReference>
<dbReference type="PATRIC" id="fig|66851.6.peg.1195"/>
<dbReference type="SUPFAM" id="SSF49373">
    <property type="entry name" value="Invasin/intimin cell-adhesion fragments"/>
    <property type="match status" value="3"/>
</dbReference>
<dbReference type="SMART" id="SM00710">
    <property type="entry name" value="PbH1"/>
    <property type="match status" value="10"/>
</dbReference>
<name>A0A166AZB3_METOA</name>
<sequence>MSFKNKKINLVFFALICFTILLSFSFACATEDNVTCDTLSVDMNNSVNEMSYISIDDSQNSNSFYSSIDDIDTAKCICVDEKETKNLIAAPYSTSDSIEKTQNNLRSPTTPFVIESNGHSFATLSDALTNCSDGDTITIKEGTYSGAGNIGVEINKNVVISAASGCNVVFDARGVDSNILTIAANNKVALVNLAFTGVKNTNTRFGAVVSHGNLSVKGCTFKFNTVLVKGAGGTNGAAAIFSDGIGLSISDSSFVNNTASPVNITTHINTGGVAAVASWASSGVSIANCSFINNTARYGSAVEFEGLNQKAAAVVDCSFINNTGYIGAGININDACVYVNITGSTFVSNKVKGPQGAPTTGAMGGAICAGNIPVTVEVSKCIFEKNKDDGSAGSSGGAIRLANNVSGIIRNCSFVANSGRYGSAISIGTMYNDTASLIVDNCIFEGNTAATAGTVEIGKGISAVINDSIFRGNVAGVEDSRNIYKGGSESVEISNTRFDTVISFASDVSDDIVYGNVKTVRVYVDDGTGNLNGDKSVVLSYDGIDLDPASVVVLNDGKMGVDINLPILDVGEHRLAVVSLNSNGNTSAIENVKSSFNVIKADVNIGINEDSVIYPNEGNIKITSNVDGYYTVIINEVESIVKLINGSANLKVPILNVDIYDVIVAFDGNDNYNAKSITFTGAYVVTKSNVTLNILVSDIHVGDEEVIVVNVPNDATGTINITVNNAQYNNIEIVNGKVSLLLNDLSSGKYDIKAIYNGNDNYLPSNVTNTTFMVYKNNITFEIEDKLINHGETATYEIILSSDVTGNITIKIGNKTFNGTLTGGKTTIDVTGFSVGNYTVVAIYSGDDKYNSANSNTAKLNIAKYDMELDVSIKDGVYGDNATVTVSVTDDATGNITIKINNKSIIKGIVNGKVVFNISKLAAGSYDVYVTYSGDVKYNIANASDILTISKATANINIDNKEINIGDKVNYEITVQNTYTGDVTISIGDISRTINVENGIAIIELDTSNLVADKYLVKITYANDKNYTNAENAALLKVNKLPSEINVFANSISVGDNAEIIVTISDEATGNVVIKLGDFTYLVEIIDSKAKLNINDLAEGTYSVIAKYLGDNKFLASDEASTIFTVSKLSSYLMNASSNDIIEGQNANVIVNLPSDTKGDVKITVNNREYTGTINNGIVRFEISDLTMGSYDVAISYDGDNKYAPISNTTKINVEPRKNISINVNDTTIPITGGNLTAILVDENNNPIQNLNVSVIVDNANKEFETDSNGKITIPLNDLTEGNHRISIKFNGNEAYNSVNTTVKVTVNRLNVKLITEDLFMNYGDGSKFKVRLIDLDGNPIKGETITLALNGGIYTNITNDEGYIEFTVKDKAGIYAAVSSYGGSEIYNPVSNESKIDIKVPIKLTENKDITMYYNDGTVYKVRLIGEYDKALYGQIVKITINGVIYKVKTDNKGYAKLKVNLVPKTYRVTSEYQGIKVFNKLVVKQVLSASSKTVKKGKSFKYTAKLIDKKKKPVSGKIISFKFKGKTYKAKTNSKGIASVTLKSKSLGKSTIVVKYIKDSIKKTIKTKK</sequence>
<evidence type="ECO:0000313" key="4">
    <source>
        <dbReference type="Proteomes" id="UP000077428"/>
    </source>
</evidence>
<dbReference type="PROSITE" id="PS51257">
    <property type="entry name" value="PROKAR_LIPOPROTEIN"/>
    <property type="match status" value="1"/>
</dbReference>
<dbReference type="Gene3D" id="2.160.20.10">
    <property type="entry name" value="Single-stranded right-handed beta-helix, Pectin lyase-like"/>
    <property type="match status" value="1"/>
</dbReference>
<dbReference type="InterPro" id="IPR032109">
    <property type="entry name" value="Big_3_5"/>
</dbReference>
<dbReference type="Gene3D" id="2.60.40.10">
    <property type="entry name" value="Immunoglobulins"/>
    <property type="match status" value="7"/>
</dbReference>
<feature type="domain" description="Big-1" evidence="2">
    <location>
        <begin position="1485"/>
        <end position="1567"/>
    </location>
</feature>
<protein>
    <submittedName>
        <fullName evidence="3">Bacterial Ig-like domain protein</fullName>
    </submittedName>
</protein>
<dbReference type="RefSeq" id="WP_063720350.1">
    <property type="nucleotide sequence ID" value="NZ_LT985159.1"/>
</dbReference>
<dbReference type="OrthoDB" id="71598at2157"/>
<evidence type="ECO:0000313" key="3">
    <source>
        <dbReference type="EMBL" id="KZX12663.1"/>
    </source>
</evidence>
<dbReference type="InterPro" id="IPR012334">
    <property type="entry name" value="Pectin_lyas_fold"/>
</dbReference>
<dbReference type="InterPro" id="IPR013783">
    <property type="entry name" value="Ig-like_fold"/>
</dbReference>
<dbReference type="SUPFAM" id="SSF51126">
    <property type="entry name" value="Pectin lyase-like"/>
    <property type="match status" value="2"/>
</dbReference>
<feature type="domain" description="Big-1" evidence="2">
    <location>
        <begin position="1218"/>
        <end position="1300"/>
    </location>
</feature>
<reference evidence="4" key="1">
    <citation type="journal article" date="2016" name="Genome Announc.">
        <title>Draft Genome Sequences of Methanobrevibacter curvatus DSM11111, Methanobrevibacter cuticularis DSM11139, Methanobrevibacter filiformis DSM11501, and Methanobrevibacter oralis DSM7256.</title>
        <authorList>
            <person name="Poehlein A."/>
            <person name="Seedorf H."/>
        </authorList>
    </citation>
    <scope>NUCLEOTIDE SEQUENCE [LARGE SCALE GENOMIC DNA]</scope>
    <source>
        <strain evidence="4">DSM 7256 / JCM 30027 / ZR</strain>
    </source>
</reference>